<name>A0A6N3H1Y1_EUBLI</name>
<gene>
    <name evidence="1" type="ORF">ELLFYP34_00828</name>
</gene>
<evidence type="ECO:0000313" key="1">
    <source>
        <dbReference type="EMBL" id="VYU69909.1"/>
    </source>
</evidence>
<accession>A0A6N3H1Y1</accession>
<organism evidence="1">
    <name type="scientific">Eubacterium limosum</name>
    <dbReference type="NCBI Taxonomy" id="1736"/>
    <lineage>
        <taxon>Bacteria</taxon>
        <taxon>Bacillati</taxon>
        <taxon>Bacillota</taxon>
        <taxon>Clostridia</taxon>
        <taxon>Eubacteriales</taxon>
        <taxon>Eubacteriaceae</taxon>
        <taxon>Eubacterium</taxon>
    </lineage>
</organism>
<protein>
    <submittedName>
        <fullName evidence="1">Uncharacterized protein</fullName>
    </submittedName>
</protein>
<sequence length="228" mass="24959">MNKRHLAFWGFLLTTGITALLIRLSTLVVDTSLSIDFTGFQAFALVSFALYAAFAVITLILSFLSLKKTSGSAVPGQILYIACLFVLLAVVLNLPAFFKAAAFDFSSATPAFVAVNSPFLFNYGKGFGSIAIGDFTNYFMGLAVTVSMVMGIIALVLLVRSARETRGYGRSAVPRSAANPGTRYPRQTRTDDYRRPRAAARRVISARQVDIFDSSNDFFSRHTEDDIF</sequence>
<proteinExistence type="predicted"/>
<dbReference type="AlphaFoldDB" id="A0A6N3H1Y1"/>
<reference evidence="1" key="1">
    <citation type="submission" date="2019-11" db="EMBL/GenBank/DDBJ databases">
        <authorList>
            <person name="Feng L."/>
        </authorList>
    </citation>
    <scope>NUCLEOTIDE SEQUENCE</scope>
    <source>
        <strain evidence="1">ElimosumLFYP34</strain>
    </source>
</reference>
<dbReference type="EMBL" id="CACRTR010000023">
    <property type="protein sequence ID" value="VYU69909.1"/>
    <property type="molecule type" value="Genomic_DNA"/>
</dbReference>